<comment type="caution">
    <text evidence="1">The sequence shown here is derived from an EMBL/GenBank/DDBJ whole genome shotgun (WGS) entry which is preliminary data.</text>
</comment>
<evidence type="ECO:0000313" key="1">
    <source>
        <dbReference type="EMBL" id="GFH26070.1"/>
    </source>
</evidence>
<accession>A0A699ZY10</accession>
<organism evidence="1 2">
    <name type="scientific">Haematococcus lacustris</name>
    <name type="common">Green alga</name>
    <name type="synonym">Haematococcus pluvialis</name>
    <dbReference type="NCBI Taxonomy" id="44745"/>
    <lineage>
        <taxon>Eukaryota</taxon>
        <taxon>Viridiplantae</taxon>
        <taxon>Chlorophyta</taxon>
        <taxon>core chlorophytes</taxon>
        <taxon>Chlorophyceae</taxon>
        <taxon>CS clade</taxon>
        <taxon>Chlamydomonadales</taxon>
        <taxon>Haematococcaceae</taxon>
        <taxon>Haematococcus</taxon>
    </lineage>
</organism>
<dbReference type="AlphaFoldDB" id="A0A699ZY10"/>
<evidence type="ECO:0000313" key="2">
    <source>
        <dbReference type="Proteomes" id="UP000485058"/>
    </source>
</evidence>
<dbReference type="Proteomes" id="UP000485058">
    <property type="component" value="Unassembled WGS sequence"/>
</dbReference>
<gene>
    <name evidence="1" type="ORF">HaLaN_24155</name>
</gene>
<sequence length="75" mass="8161">MVDSVAKQQYCFKEVVLGVDVQPVTAANGWLNFQVDMAAFQCSGALEPDRLNRLDFQNIGTSSCSFCLTGLEIVA</sequence>
<keyword evidence="2" id="KW-1185">Reference proteome</keyword>
<protein>
    <submittedName>
        <fullName evidence="1">Uncharacterized protein</fullName>
    </submittedName>
</protein>
<feature type="non-terminal residue" evidence="1">
    <location>
        <position position="1"/>
    </location>
</feature>
<dbReference type="EMBL" id="BLLF01003011">
    <property type="protein sequence ID" value="GFH26070.1"/>
    <property type="molecule type" value="Genomic_DNA"/>
</dbReference>
<name>A0A699ZY10_HAELA</name>
<reference evidence="1 2" key="1">
    <citation type="submission" date="2020-02" db="EMBL/GenBank/DDBJ databases">
        <title>Draft genome sequence of Haematococcus lacustris strain NIES-144.</title>
        <authorList>
            <person name="Morimoto D."/>
            <person name="Nakagawa S."/>
            <person name="Yoshida T."/>
            <person name="Sawayama S."/>
        </authorList>
    </citation>
    <scope>NUCLEOTIDE SEQUENCE [LARGE SCALE GENOMIC DNA]</scope>
    <source>
        <strain evidence="1 2">NIES-144</strain>
    </source>
</reference>
<proteinExistence type="predicted"/>